<keyword evidence="11" id="KW-1185">Reference proteome</keyword>
<dbReference type="InterPro" id="IPR003439">
    <property type="entry name" value="ABC_transporter-like_ATP-bd"/>
</dbReference>
<dbReference type="PANTHER" id="PTHR43790">
    <property type="entry name" value="CARBOHYDRATE TRANSPORT ATP-BINDING PROTEIN MG119-RELATED"/>
    <property type="match status" value="1"/>
</dbReference>
<sequence>MPDHPFLKMSQIDKAFNGVEVLKDVSLEVEKGEIHALLGENGAGKSTLMNILGGVHQPDRGKIVIDDSEIDMTNPRVSQQHGIGFIHQELNVVSDLRVYENMFLGAELRNKFGFVNVEEMCNQARDILGKLGVDIDPKAYVRNLDTSYKQLIEISKALLHESKLIIMDEPTTALAEHEVDRLFTLMRNLKHSGVSIIYISHKLKEIKAICDRFTVLRDGEVAGVGNLKEEDLESITKLMVGKSVSEERFTQAQEFGDVLLEVQGLTNVGLFRNINFQVHKGEIVGFTGLAGDGRTELFETLFGYRKKYTGNITIHDRLIKMDHPQKALKAGIGLVPKNRKENAIIKDLNVIHNMSLSSMSHFERLGLIQEKVEKSKFQHYKKLLNIKVHNPNVPIDRLSGGNQQKVVIAKWLEVNTDILIFDNPTQGIDVGAKREIYEHIVSLANQGKGIIILSSEAPEILKVCHHINVMYQGEITARFNGKTATEDTIMSYATGSKREGETNAEYTTS</sequence>
<dbReference type="GO" id="GO:0005524">
    <property type="term" value="F:ATP binding"/>
    <property type="evidence" value="ECO:0007669"/>
    <property type="project" value="UniProtKB-KW"/>
</dbReference>
<dbReference type="Gene3D" id="3.40.50.300">
    <property type="entry name" value="P-loop containing nucleotide triphosphate hydrolases"/>
    <property type="match status" value="2"/>
</dbReference>
<proteinExistence type="predicted"/>
<evidence type="ECO:0000256" key="2">
    <source>
        <dbReference type="ARBA" id="ARBA00022448"/>
    </source>
</evidence>
<dbReference type="Pfam" id="PF00005">
    <property type="entry name" value="ABC_tran"/>
    <property type="match status" value="2"/>
</dbReference>
<keyword evidence="7" id="KW-1278">Translocase</keyword>
<dbReference type="STRING" id="930131.SAMN05216389_114104"/>
<keyword evidence="8" id="KW-0472">Membrane</keyword>
<comment type="subcellular location">
    <subcellularLocation>
        <location evidence="1">Cell membrane</location>
        <topology evidence="1">Peripheral membrane protein</topology>
    </subcellularLocation>
</comment>
<evidence type="ECO:0000256" key="6">
    <source>
        <dbReference type="ARBA" id="ARBA00022840"/>
    </source>
</evidence>
<dbReference type="Proteomes" id="UP000198618">
    <property type="component" value="Unassembled WGS sequence"/>
</dbReference>
<evidence type="ECO:0000313" key="11">
    <source>
        <dbReference type="Proteomes" id="UP000198618"/>
    </source>
</evidence>
<protein>
    <submittedName>
        <fullName evidence="10">Monosaccharide ABC transporter ATP-binding protein, CUT2 family</fullName>
    </submittedName>
</protein>
<dbReference type="PROSITE" id="PS50893">
    <property type="entry name" value="ABC_TRANSPORTER_2"/>
    <property type="match status" value="2"/>
</dbReference>
<evidence type="ECO:0000259" key="9">
    <source>
        <dbReference type="PROSITE" id="PS50893"/>
    </source>
</evidence>
<evidence type="ECO:0000256" key="4">
    <source>
        <dbReference type="ARBA" id="ARBA00022737"/>
    </source>
</evidence>
<dbReference type="EMBL" id="FOHE01000014">
    <property type="protein sequence ID" value="SET55504.1"/>
    <property type="molecule type" value="Genomic_DNA"/>
</dbReference>
<dbReference type="InterPro" id="IPR027417">
    <property type="entry name" value="P-loop_NTPase"/>
</dbReference>
<dbReference type="OrthoDB" id="9771863at2"/>
<keyword evidence="5" id="KW-0547">Nucleotide-binding</keyword>
<dbReference type="CDD" id="cd03215">
    <property type="entry name" value="ABC_Carb_Monos_II"/>
    <property type="match status" value="1"/>
</dbReference>
<feature type="domain" description="ABC transporter" evidence="9">
    <location>
        <begin position="7"/>
        <end position="243"/>
    </location>
</feature>
<dbReference type="FunFam" id="3.40.50.300:FF:000127">
    <property type="entry name" value="Ribose import ATP-binding protein RbsA"/>
    <property type="match status" value="1"/>
</dbReference>
<name>A0A1I0FBU1_9BACI</name>
<evidence type="ECO:0000256" key="8">
    <source>
        <dbReference type="ARBA" id="ARBA00023136"/>
    </source>
</evidence>
<feature type="domain" description="ABC transporter" evidence="9">
    <location>
        <begin position="253"/>
        <end position="497"/>
    </location>
</feature>
<evidence type="ECO:0000256" key="3">
    <source>
        <dbReference type="ARBA" id="ARBA00022475"/>
    </source>
</evidence>
<dbReference type="InterPro" id="IPR017871">
    <property type="entry name" value="ABC_transporter-like_CS"/>
</dbReference>
<dbReference type="InterPro" id="IPR003593">
    <property type="entry name" value="AAA+_ATPase"/>
</dbReference>
<reference evidence="10 11" key="1">
    <citation type="submission" date="2016-10" db="EMBL/GenBank/DDBJ databases">
        <authorList>
            <person name="de Groot N.N."/>
        </authorList>
    </citation>
    <scope>NUCLEOTIDE SEQUENCE [LARGE SCALE GENOMIC DNA]</scope>
    <source>
        <strain evidence="10 11">IBRC-M 10780</strain>
    </source>
</reference>
<dbReference type="SMART" id="SM00382">
    <property type="entry name" value="AAA"/>
    <property type="match status" value="2"/>
</dbReference>
<dbReference type="PANTHER" id="PTHR43790:SF9">
    <property type="entry name" value="GALACTOFURANOSE TRANSPORTER ATP-BINDING PROTEIN YTFR"/>
    <property type="match status" value="1"/>
</dbReference>
<keyword evidence="3" id="KW-1003">Cell membrane</keyword>
<keyword evidence="6 10" id="KW-0067">ATP-binding</keyword>
<dbReference type="GO" id="GO:0016887">
    <property type="term" value="F:ATP hydrolysis activity"/>
    <property type="evidence" value="ECO:0007669"/>
    <property type="project" value="InterPro"/>
</dbReference>
<organism evidence="10 11">
    <name type="scientific">Oceanobacillus limi</name>
    <dbReference type="NCBI Taxonomy" id="930131"/>
    <lineage>
        <taxon>Bacteria</taxon>
        <taxon>Bacillati</taxon>
        <taxon>Bacillota</taxon>
        <taxon>Bacilli</taxon>
        <taxon>Bacillales</taxon>
        <taxon>Bacillaceae</taxon>
        <taxon>Oceanobacillus</taxon>
    </lineage>
</organism>
<evidence type="ECO:0000256" key="7">
    <source>
        <dbReference type="ARBA" id="ARBA00022967"/>
    </source>
</evidence>
<dbReference type="GO" id="GO:0005886">
    <property type="term" value="C:plasma membrane"/>
    <property type="evidence" value="ECO:0007669"/>
    <property type="project" value="UniProtKB-SubCell"/>
</dbReference>
<dbReference type="SUPFAM" id="SSF52540">
    <property type="entry name" value="P-loop containing nucleoside triphosphate hydrolases"/>
    <property type="match status" value="2"/>
</dbReference>
<keyword evidence="2" id="KW-0813">Transport</keyword>
<dbReference type="AlphaFoldDB" id="A0A1I0FBU1"/>
<keyword evidence="4" id="KW-0677">Repeat</keyword>
<dbReference type="InterPro" id="IPR050107">
    <property type="entry name" value="ABC_carbohydrate_import_ATPase"/>
</dbReference>
<accession>A0A1I0FBU1</accession>
<evidence type="ECO:0000313" key="10">
    <source>
        <dbReference type="EMBL" id="SET55504.1"/>
    </source>
</evidence>
<gene>
    <name evidence="10" type="ORF">SAMN05216389_114104</name>
</gene>
<dbReference type="PROSITE" id="PS00211">
    <property type="entry name" value="ABC_TRANSPORTER_1"/>
    <property type="match status" value="1"/>
</dbReference>
<dbReference type="RefSeq" id="WP_090871149.1">
    <property type="nucleotide sequence ID" value="NZ_FOHE01000014.1"/>
</dbReference>
<dbReference type="CDD" id="cd03216">
    <property type="entry name" value="ABC_Carb_Monos_I"/>
    <property type="match status" value="1"/>
</dbReference>
<evidence type="ECO:0000256" key="1">
    <source>
        <dbReference type="ARBA" id="ARBA00004202"/>
    </source>
</evidence>
<evidence type="ECO:0000256" key="5">
    <source>
        <dbReference type="ARBA" id="ARBA00022741"/>
    </source>
</evidence>